<dbReference type="InterPro" id="IPR021307">
    <property type="entry name" value="DUF2884"/>
</dbReference>
<sequence>MRPITLVVAACALIVVPGARAQDLATTCHASSSYDLTIAPDALRFDRTTPAPKRIDLRNGQLGVEGTAVRLNAEDSDRLALFEHDLRALVPKVKAVAAEGVDLAVKSVRAETANLGLSAQTRGELDQRLAARSAELKRRIVASTSTHDWQGDAFDGYADDIAADIVPLLAADLGQQAVSAAVSGDLDAAATLRDRAADLAGDLRPRLERRMQALGPRIQALCPSVRHLYELQRDMRANGRPLDLLQVGKD</sequence>
<feature type="chain" id="PRO_5046964857" description="DUF2884 family protein" evidence="1">
    <location>
        <begin position="22"/>
        <end position="250"/>
    </location>
</feature>
<keyword evidence="3" id="KW-1185">Reference proteome</keyword>
<dbReference type="RefSeq" id="WP_343790931.1">
    <property type="nucleotide sequence ID" value="NZ_BAAAEU010000010.1"/>
</dbReference>
<accession>A0ABN1IKN6</accession>
<evidence type="ECO:0008006" key="4">
    <source>
        <dbReference type="Google" id="ProtNLM"/>
    </source>
</evidence>
<organism evidence="2 3">
    <name type="scientific">Dokdonella soli</name>
    <dbReference type="NCBI Taxonomy" id="529810"/>
    <lineage>
        <taxon>Bacteria</taxon>
        <taxon>Pseudomonadati</taxon>
        <taxon>Pseudomonadota</taxon>
        <taxon>Gammaproteobacteria</taxon>
        <taxon>Lysobacterales</taxon>
        <taxon>Rhodanobacteraceae</taxon>
        <taxon>Dokdonella</taxon>
    </lineage>
</organism>
<comment type="caution">
    <text evidence="2">The sequence shown here is derived from an EMBL/GenBank/DDBJ whole genome shotgun (WGS) entry which is preliminary data.</text>
</comment>
<evidence type="ECO:0000313" key="2">
    <source>
        <dbReference type="EMBL" id="GAA0715956.1"/>
    </source>
</evidence>
<evidence type="ECO:0000256" key="1">
    <source>
        <dbReference type="SAM" id="SignalP"/>
    </source>
</evidence>
<feature type="signal peptide" evidence="1">
    <location>
        <begin position="1"/>
        <end position="21"/>
    </location>
</feature>
<dbReference type="Pfam" id="PF11101">
    <property type="entry name" value="DUF2884"/>
    <property type="match status" value="1"/>
</dbReference>
<name>A0ABN1IKN6_9GAMM</name>
<gene>
    <name evidence="2" type="ORF">GCM10009105_21890</name>
</gene>
<protein>
    <recommendedName>
        <fullName evidence="4">DUF2884 family protein</fullName>
    </recommendedName>
</protein>
<dbReference type="EMBL" id="BAAAEU010000010">
    <property type="protein sequence ID" value="GAA0715956.1"/>
    <property type="molecule type" value="Genomic_DNA"/>
</dbReference>
<proteinExistence type="predicted"/>
<reference evidence="2 3" key="1">
    <citation type="journal article" date="2019" name="Int. J. Syst. Evol. Microbiol.">
        <title>The Global Catalogue of Microorganisms (GCM) 10K type strain sequencing project: providing services to taxonomists for standard genome sequencing and annotation.</title>
        <authorList>
            <consortium name="The Broad Institute Genomics Platform"/>
            <consortium name="The Broad Institute Genome Sequencing Center for Infectious Disease"/>
            <person name="Wu L."/>
            <person name="Ma J."/>
        </authorList>
    </citation>
    <scope>NUCLEOTIDE SEQUENCE [LARGE SCALE GENOMIC DNA]</scope>
    <source>
        <strain evidence="2 3">JCM 15421</strain>
    </source>
</reference>
<keyword evidence="1" id="KW-0732">Signal</keyword>
<dbReference type="Proteomes" id="UP001501523">
    <property type="component" value="Unassembled WGS sequence"/>
</dbReference>
<evidence type="ECO:0000313" key="3">
    <source>
        <dbReference type="Proteomes" id="UP001501523"/>
    </source>
</evidence>